<evidence type="ECO:0000313" key="1">
    <source>
        <dbReference type="EMBL" id="MAA12957.1"/>
    </source>
</evidence>
<accession>A0A224Y5X8</accession>
<dbReference type="EMBL" id="GFPF01001811">
    <property type="protein sequence ID" value="MAA12957.1"/>
    <property type="molecule type" value="Transcribed_RNA"/>
</dbReference>
<reference evidence="1" key="1">
    <citation type="journal article" date="2017" name="Parasit. Vectors">
        <title>Sialotranscriptomics of Rhipicephalus zambeziensis reveals intricate expression profiles of secretory proteins and suggests tight temporal transcriptional regulation during blood-feeding.</title>
        <authorList>
            <person name="de Castro M.H."/>
            <person name="de Klerk D."/>
            <person name="Pienaar R."/>
            <person name="Rees D.J.G."/>
            <person name="Mans B.J."/>
        </authorList>
    </citation>
    <scope>NUCLEOTIDE SEQUENCE</scope>
    <source>
        <tissue evidence="1">Salivary glands</tissue>
    </source>
</reference>
<sequence>MSAFVLPCPSSERRCFSSLVKSSIHIQITSTNQVVWFTAQWSVPRGSTSGGHSGAGAPQNFCKELYIFEFNCMLLFIHRRQLYKGSPHYMHL</sequence>
<organism evidence="1">
    <name type="scientific">Rhipicephalus zambeziensis</name>
    <dbReference type="NCBI Taxonomy" id="60191"/>
    <lineage>
        <taxon>Eukaryota</taxon>
        <taxon>Metazoa</taxon>
        <taxon>Ecdysozoa</taxon>
        <taxon>Arthropoda</taxon>
        <taxon>Chelicerata</taxon>
        <taxon>Arachnida</taxon>
        <taxon>Acari</taxon>
        <taxon>Parasitiformes</taxon>
        <taxon>Ixodida</taxon>
        <taxon>Ixodoidea</taxon>
        <taxon>Ixodidae</taxon>
        <taxon>Rhipicephalinae</taxon>
        <taxon>Rhipicephalus</taxon>
        <taxon>Rhipicephalus</taxon>
    </lineage>
</organism>
<protein>
    <submittedName>
        <fullName evidence="1">Uncharacterized protein</fullName>
    </submittedName>
</protein>
<dbReference type="AlphaFoldDB" id="A0A224Y5X8"/>
<name>A0A224Y5X8_9ACAR</name>
<proteinExistence type="predicted"/>